<dbReference type="Proteomes" id="UP000586031">
    <property type="component" value="Unassembled WGS sequence"/>
</dbReference>
<gene>
    <name evidence="1" type="ORF">HA271_00135</name>
</gene>
<sequence length="51" mass="5941">MLDYDDSFDLFDMDVFDGLDDFIIDSFDDVFDSFDDICDSFEGGDNDGFDW</sequence>
<protein>
    <submittedName>
        <fullName evidence="1">Uncharacterized protein</fullName>
    </submittedName>
</protein>
<dbReference type="EMBL" id="DUHE01000004">
    <property type="protein sequence ID" value="HII83261.1"/>
    <property type="molecule type" value="Genomic_DNA"/>
</dbReference>
<name>A0A7J4TH86_9EURY</name>
<evidence type="ECO:0000313" key="1">
    <source>
        <dbReference type="EMBL" id="HII83261.1"/>
    </source>
</evidence>
<evidence type="ECO:0000313" key="2">
    <source>
        <dbReference type="Proteomes" id="UP000586031"/>
    </source>
</evidence>
<accession>A0A7J4TH86</accession>
<dbReference type="AlphaFoldDB" id="A0A7J4TH86"/>
<comment type="caution">
    <text evidence="1">The sequence shown here is derived from an EMBL/GenBank/DDBJ whole genome shotgun (WGS) entry which is preliminary data.</text>
</comment>
<reference evidence="2" key="1">
    <citation type="journal article" date="2020" name="bioRxiv">
        <title>A rank-normalized archaeal taxonomy based on genome phylogeny resolves widespread incomplete and uneven classifications.</title>
        <authorList>
            <person name="Rinke C."/>
            <person name="Chuvochina M."/>
            <person name="Mussig A.J."/>
            <person name="Chaumeil P.-A."/>
            <person name="Waite D.W."/>
            <person name="Whitman W.B."/>
            <person name="Parks D.H."/>
            <person name="Hugenholtz P."/>
        </authorList>
    </citation>
    <scope>NUCLEOTIDE SEQUENCE [LARGE SCALE GENOMIC DNA]</scope>
</reference>
<proteinExistence type="predicted"/>
<organism evidence="1 2">
    <name type="scientific">Methanobacterium subterraneum</name>
    <dbReference type="NCBI Taxonomy" id="59277"/>
    <lineage>
        <taxon>Archaea</taxon>
        <taxon>Methanobacteriati</taxon>
        <taxon>Methanobacteriota</taxon>
        <taxon>Methanomada group</taxon>
        <taxon>Methanobacteria</taxon>
        <taxon>Methanobacteriales</taxon>
        <taxon>Methanobacteriaceae</taxon>
        <taxon>Methanobacterium</taxon>
    </lineage>
</organism>